<feature type="region of interest" description="Disordered" evidence="16">
    <location>
        <begin position="2101"/>
        <end position="2120"/>
    </location>
</feature>
<feature type="coiled-coil region" evidence="15">
    <location>
        <begin position="1883"/>
        <end position="1910"/>
    </location>
</feature>
<dbReference type="SMART" id="SM00297">
    <property type="entry name" value="BROMO"/>
    <property type="match status" value="1"/>
</dbReference>
<keyword evidence="4" id="KW-0677">Repeat</keyword>
<evidence type="ECO:0000256" key="2">
    <source>
        <dbReference type="ARBA" id="ARBA00022553"/>
    </source>
</evidence>
<evidence type="ECO:0000256" key="13">
    <source>
        <dbReference type="PROSITE-ProRule" id="PRU00035"/>
    </source>
</evidence>
<feature type="compositionally biased region" description="Polar residues" evidence="16">
    <location>
        <begin position="1490"/>
        <end position="1501"/>
    </location>
</feature>
<comment type="subcellular location">
    <subcellularLocation>
        <location evidence="1">Nucleus</location>
    </subcellularLocation>
</comment>
<feature type="compositionally biased region" description="Basic residues" evidence="16">
    <location>
        <begin position="67"/>
        <end position="77"/>
    </location>
</feature>
<feature type="compositionally biased region" description="Polar residues" evidence="16">
    <location>
        <begin position="1162"/>
        <end position="1172"/>
    </location>
</feature>
<dbReference type="InterPro" id="IPR001487">
    <property type="entry name" value="Bromodomain"/>
</dbReference>
<keyword evidence="11" id="KW-0804">Transcription</keyword>
<feature type="region of interest" description="Disordered" evidence="16">
    <location>
        <begin position="2287"/>
        <end position="2466"/>
    </location>
</feature>
<dbReference type="InterPro" id="IPR019787">
    <property type="entry name" value="Znf_PHD-finger"/>
</dbReference>
<feature type="compositionally biased region" description="Basic and acidic residues" evidence="16">
    <location>
        <begin position="1343"/>
        <end position="1358"/>
    </location>
</feature>
<feature type="compositionally biased region" description="Basic and acidic residues" evidence="16">
    <location>
        <begin position="442"/>
        <end position="472"/>
    </location>
</feature>
<feature type="region of interest" description="Disordered" evidence="16">
    <location>
        <begin position="1371"/>
        <end position="1394"/>
    </location>
</feature>
<dbReference type="InterPro" id="IPR036427">
    <property type="entry name" value="Bromodomain-like_sf"/>
</dbReference>
<dbReference type="PANTHER" id="PTHR45975">
    <property type="entry name" value="NUCLEOSOME-REMODELING FACTOR SUBUNIT BPTF"/>
    <property type="match status" value="1"/>
</dbReference>
<dbReference type="PROSITE" id="PS00633">
    <property type="entry name" value="BROMODOMAIN_1"/>
    <property type="match status" value="1"/>
</dbReference>
<dbReference type="InterPro" id="IPR018501">
    <property type="entry name" value="DDT_dom"/>
</dbReference>
<feature type="domain" description="PHD-type" evidence="18">
    <location>
        <begin position="2759"/>
        <end position="2810"/>
    </location>
</feature>
<feature type="compositionally biased region" description="Acidic residues" evidence="16">
    <location>
        <begin position="1"/>
        <end position="48"/>
    </location>
</feature>
<dbReference type="Gene3D" id="3.30.40.10">
    <property type="entry name" value="Zinc/RING finger domain, C3HC4 (zinc finger)"/>
    <property type="match status" value="2"/>
</dbReference>
<feature type="compositionally biased region" description="Low complexity" evidence="16">
    <location>
        <begin position="2198"/>
        <end position="2209"/>
    </location>
</feature>
<feature type="compositionally biased region" description="Basic and acidic residues" evidence="16">
    <location>
        <begin position="1371"/>
        <end position="1385"/>
    </location>
</feature>
<evidence type="ECO:0000256" key="4">
    <source>
        <dbReference type="ARBA" id="ARBA00022737"/>
    </source>
</evidence>
<feature type="region of interest" description="Disordered" evidence="16">
    <location>
        <begin position="1834"/>
        <end position="1863"/>
    </location>
</feature>
<dbReference type="FunFam" id="1.20.920.10:FF:000018">
    <property type="entry name" value="nucleosome-remodeling factor subunit BPTF isoform X1"/>
    <property type="match status" value="1"/>
</dbReference>
<feature type="compositionally biased region" description="Polar residues" evidence="16">
    <location>
        <begin position="1533"/>
        <end position="1545"/>
    </location>
</feature>
<dbReference type="InterPro" id="IPR001965">
    <property type="entry name" value="Znf_PHD"/>
</dbReference>
<accession>A0A8C4MJ35</accession>
<feature type="compositionally biased region" description="Low complexity" evidence="16">
    <location>
        <begin position="2422"/>
        <end position="2466"/>
    </location>
</feature>
<evidence type="ECO:0000259" key="17">
    <source>
        <dbReference type="PROSITE" id="PS50014"/>
    </source>
</evidence>
<dbReference type="PROSITE" id="PS50014">
    <property type="entry name" value="BROMODOMAIN_2"/>
    <property type="match status" value="1"/>
</dbReference>
<evidence type="ECO:0000256" key="14">
    <source>
        <dbReference type="PROSITE-ProRule" id="PRU00146"/>
    </source>
</evidence>
<dbReference type="PROSITE" id="PS50016">
    <property type="entry name" value="ZF_PHD_2"/>
    <property type="match status" value="2"/>
</dbReference>
<feature type="compositionally biased region" description="Low complexity" evidence="16">
    <location>
        <begin position="52"/>
        <end position="65"/>
    </location>
</feature>
<sequence length="2938" mass="326157">MVSEEEEEEEDGDAEETQDSEDDEEDEMEEDDDDSDYPEEMEDDDDDASYCTESSFRSHSTYSSTPGRRKPRVHRPRSPILEEKDIPPLEFPKSSEDLMVPNEHIMNVIAIYEVLRNFGTVLRLSPFRFEDFCAALVSQEQCTLMAEMHVVLLKAVLREEDTSNTTFGPADLKDSVNSTLYFIDGMTWPEVLRVYCESDKEYHHVLPYQEAEDYPYGPVENKIKVLQFLVDQFLTTNIAREELMSEGVIQYDDHCRVCHKLGDLLCCETCSAVYHLECVKPPLEEVPEDEWQCEVCVAHKVPGVTDCVAEIQKNKPYIRHEPIGYDRSRRKYWFLNRRLIIEEDTENENEKKIWYYSTKVQLAELIDCLDKDYWEAELCKILEEMREEIHRHMDITEDLTNKARGSNKSFLAAANEEILESIRAKKGDIDIVKSLEDIEKDKNETENNNSKDAEKSREEFEDQSLEKDNDDKTPDDDPEQGKSEEPTEVGDKGNSVSANLGDNTTNASSEETSPSEGRSPVGCLSETHDSSNMAEKKVTSELPQDVPEEPNKTCDSSNTSAPTTSIQPNLENSNSSSELNSSQSESAKAAGDPENGERESHTPVSIQEEIGDFKSDKSNGEISESPGGGRGASGSTRIITRLRNPDSKLSQLKSQQVAAAAHEANKLFKEGKEVLVVNSQGEISRLSTKKEVVMKGNINNYFKLGQEGKYRVYHNQYSTNSFALNKHQHREDHDKRRHLAHKFCLTPAGEFKWNGSVHGSKVLTISTLRLTITQLENNIPSSFLHPNWASHRANWIKAVQMCSKPREFALALAILECAVKPVVMLPIWRESLGHTRLHRMTSIEREEKEKVKKKEKKQEEEETMQQATWVKYTFPVKHQVWKQKGEEYRVTGYGGWSWISKTHVYRFVPKLPGNTNVNYRKSLEGTKNNVGENMDEADRIKSPRSPKKIKTEPDSEKGEVKDSDAAKGADQSEMDISKITEKDQDVKEVIDSENDKSFKEEPMEIDDVKTESHINYQESSQVDVVNVSEGFHLRTSYKKKTKSSKLDGLLERRIKQFTLEEKQRLEKMKLEGGIKGTGKTSTNSSKSLSEASITTKAKEGCQSDLLRQEESPNASNDKSEDLIQGCSQSDSSILGISDPDHTANKLYPKDQMLDDVSIQSPETNCQKQNSIGNDIDESISEPASKSQEPSKIKTKGGDFLIDDSRLASANEIGTVVYKNKKPLIQEDIDTIVSPSRSPLLPSVPRSADDRDIPSLSKAVDFEGKLGCDSEYNSTLENSSDTMSIQDSSEEDMVVQNSNESISEQFITQEQGVEGLEPLKRDFVSEKSTGNYDDRLQTKVTEANGKKPSQEQNLEERPVNKCVAQINLKSITDKKNNENRESEKKGQKASTFQINGRDNKPKVYLKGECLKEISESKVVSGDIEPKVNNINKIIPENDIKSLTVKESAMKPFMNGDVIMEDFNEKNNLETKSCLLRSSDAESDYRDGLETLPSTTESESAQAATPPPSRPESASMGQGEDMEIETSEVKKVTPSPVTSGEDSNLSNDYIDENGLPTTKDENVNGESKRKTVITEVTTMTSTVATESKTVIKVAKGDKQTVVSATENCAKSTVTTTTTTVTKLSTPSTGSSVDIISVKEQSKTVVTTTVTDSLTTAGGTLVTSMTVSKEYSTRDKVKLMKFSRPKKTRSGTALPSYRKFITKSSKKSIFVLPNDDLKKLARKGGIREVPYFNYNAKPALDIWPYPSPRPTFGITWRYRLQTVKSLAGVSLMLRLLWASLRWDDMAAKAPPGGGTTRTETSETEITTTEIIKRRDVGPYGIRSEYCIRKIICPIGVPEAPKETPTPQRKGLRSSALRPKRPETPKQTGPVIIETWVAEEELELWEIRAFAERVEKEKAQAVEQQAKVSEQKKAEDFQAHMEAHLRQQRLAAQQKRLEQQKPTVIAASTTSPTNSTTSTISPAQKVMVAPISGSVTTGTKMVLTTKVGSPATVTFQQNKNFHQTFATWVKQGQSNSATSTAATSATTIASTGQTFQITGNPVTMAGKVITKLPLPANSKIVAVNVPATQGGVVQVQQKVLGIIPSSTGTSQQTFTSFQPRTATVTIRPNTSGSGGTTSTSQVITGPQIRPGMTVIRTPLQQSTLGKAIIRTPVMVQPGAPQQVVTQIIRGQPVSTAISAPNAVSSAPAQKGLTSGASTANLQSSSSPSPRPQQGQVKLTMAQLTQLTQGHGGNQGLTVVIQGQGQTTGQLQLIPQGVTILPGPGQQLMQAAMPNGTVQRFLFTPLATTATTASTTTTTVSTTAAGTSEQKQSKLSPPTQVQQAKTQPPAQSPSVSPPEAQPQTAQPSAQPQPQTQTQPQSPAQPEAQTQPEAQSQTAVASHVPAEAQPPQAQPSKPQVAVQCQPQSNVQGQPPARVQSPPQTRIRPSTPSQVSPGQQSQVQTTTSQPIPIQPHTSLQIPSQGQPQSQPQIQSQVVAQIQAQQGGVPQQIKLQLPIQIPQSSPVQTHQIQNVVTVQAASVQEQLQRVQQLRDQQQKKKQQQIEIKREHTLQASNQSEIIQKQVVMKHNAVIEHLKQKKTMTPAEREENQRMIVCNQVMKYILDKIDKEEKQAAKKRKREESVEQKRSKQNATKLSALLFKHKEQLKAEILKKRALLDKDLQIEVQEELKRDLKIKKEKDMVQATAVAATPPAAPPAPPAPPPSPPPPPPPPPQHSGPLATATATATLPAASQKRKREEERDSSSKCKKKKMISTTSKETKKDTKLYCICKTPYDESKFYIGCDRCQNWYHGRCVGILQSEAELIDEYVCPQCQSTEDAMTVLTPLTEKDYEGLKRVLRSLQAHKMAWPFLEPVDPNDAPDYYGVIKEPMDLATMEERVQRRYYEKLTEFVADMTKIFDNCRYYNPSDSPFYQCAEVLESFFVQKLKGFKASRSHNNKLQSTAS</sequence>
<evidence type="ECO:0000256" key="12">
    <source>
        <dbReference type="ARBA" id="ARBA00023242"/>
    </source>
</evidence>
<proteinExistence type="predicted"/>
<dbReference type="GO" id="GO:0045944">
    <property type="term" value="P:positive regulation of transcription by RNA polymerase II"/>
    <property type="evidence" value="ECO:0007669"/>
    <property type="project" value="UniProtKB-ARBA"/>
</dbReference>
<dbReference type="GO" id="GO:0016589">
    <property type="term" value="C:NURF complex"/>
    <property type="evidence" value="ECO:0007669"/>
    <property type="project" value="InterPro"/>
</dbReference>
<evidence type="ECO:0000256" key="6">
    <source>
        <dbReference type="ARBA" id="ARBA00022833"/>
    </source>
</evidence>
<keyword evidence="5 14" id="KW-0863">Zinc-finger</keyword>
<evidence type="ECO:0000256" key="1">
    <source>
        <dbReference type="ARBA" id="ARBA00004123"/>
    </source>
</evidence>
<dbReference type="Pfam" id="PF00439">
    <property type="entry name" value="Bromodomain"/>
    <property type="match status" value="1"/>
</dbReference>
<dbReference type="GO" id="GO:0006338">
    <property type="term" value="P:chromatin remodeling"/>
    <property type="evidence" value="ECO:0007669"/>
    <property type="project" value="UniProtKB-ARBA"/>
</dbReference>
<dbReference type="Pfam" id="PF00628">
    <property type="entry name" value="PHD"/>
    <property type="match status" value="2"/>
</dbReference>
<dbReference type="FunFam" id="3.30.40.10:FF:000036">
    <property type="entry name" value="nucleosome-remodeling factor subunit BPTF isoform X1"/>
    <property type="match status" value="1"/>
</dbReference>
<feature type="compositionally biased region" description="Polar residues" evidence="16">
    <location>
        <begin position="553"/>
        <end position="568"/>
    </location>
</feature>
<feature type="compositionally biased region" description="Basic and acidic residues" evidence="16">
    <location>
        <begin position="1096"/>
        <end position="1110"/>
    </location>
</feature>
<feature type="domain" description="DDT" evidence="19">
    <location>
        <begin position="102"/>
        <end position="162"/>
    </location>
</feature>
<evidence type="ECO:0000256" key="7">
    <source>
        <dbReference type="ARBA" id="ARBA00022853"/>
    </source>
</evidence>
<feature type="region of interest" description="Disordered" evidence="16">
    <location>
        <begin position="1162"/>
        <end position="1198"/>
    </location>
</feature>
<dbReference type="SUPFAM" id="SSF57903">
    <property type="entry name" value="FYVE/PHD zinc finger"/>
    <property type="match status" value="2"/>
</dbReference>
<feature type="region of interest" description="Disordered" evidence="16">
    <location>
        <begin position="2683"/>
        <end position="2749"/>
    </location>
</feature>
<dbReference type="GO" id="GO:0045892">
    <property type="term" value="P:negative regulation of DNA-templated transcription"/>
    <property type="evidence" value="ECO:0007669"/>
    <property type="project" value="UniProtKB-ARBA"/>
</dbReference>
<feature type="compositionally biased region" description="Low complexity" evidence="16">
    <location>
        <begin position="2712"/>
        <end position="2726"/>
    </location>
</feature>
<feature type="compositionally biased region" description="Basic and acidic residues" evidence="16">
    <location>
        <begin position="1556"/>
        <end position="1566"/>
    </location>
</feature>
<dbReference type="Gene3D" id="1.20.920.10">
    <property type="entry name" value="Bromodomain-like"/>
    <property type="match status" value="1"/>
</dbReference>
<dbReference type="InterPro" id="IPR018359">
    <property type="entry name" value="Bromodomain_CS"/>
</dbReference>
<dbReference type="PROSITE" id="PS50827">
    <property type="entry name" value="DDT"/>
    <property type="match status" value="1"/>
</dbReference>
<evidence type="ECO:0000256" key="11">
    <source>
        <dbReference type="ARBA" id="ARBA00023163"/>
    </source>
</evidence>
<feature type="compositionally biased region" description="Pro residues" evidence="16">
    <location>
        <begin position="2686"/>
        <end position="2709"/>
    </location>
</feature>
<dbReference type="GO" id="GO:0000978">
    <property type="term" value="F:RNA polymerase II cis-regulatory region sequence-specific DNA binding"/>
    <property type="evidence" value="ECO:0007669"/>
    <property type="project" value="TreeGrafter"/>
</dbReference>
<feature type="compositionally biased region" description="Low complexity" evidence="16">
    <location>
        <begin position="2287"/>
        <end position="2303"/>
    </location>
</feature>
<feature type="compositionally biased region" description="Basic and acidic residues" evidence="16">
    <location>
        <begin position="949"/>
        <end position="967"/>
    </location>
</feature>
<feature type="compositionally biased region" description="Polar residues" evidence="16">
    <location>
        <begin position="916"/>
        <end position="931"/>
    </location>
</feature>
<keyword evidence="3" id="KW-0479">Metal-binding</keyword>
<keyword evidence="8" id="KW-0805">Transcription regulation</keyword>
<dbReference type="InterPro" id="IPR011011">
    <property type="entry name" value="Znf_FYVE_PHD"/>
</dbReference>
<evidence type="ECO:0000259" key="19">
    <source>
        <dbReference type="PROSITE" id="PS50827"/>
    </source>
</evidence>
<dbReference type="PROSITE" id="PS01359">
    <property type="entry name" value="ZF_PHD_1"/>
    <property type="match status" value="2"/>
</dbReference>
<dbReference type="Pfam" id="PF15613">
    <property type="entry name" value="WSD"/>
    <property type="match status" value="1"/>
</dbReference>
<dbReference type="PANTHER" id="PTHR45975:SF2">
    <property type="entry name" value="NUCLEOSOME-REMODELING FACTOR SUBUNIT BPTF"/>
    <property type="match status" value="1"/>
</dbReference>
<keyword evidence="10 13" id="KW-0103">Bromodomain</keyword>
<feature type="compositionally biased region" description="Polar residues" evidence="16">
    <location>
        <begin position="494"/>
        <end position="516"/>
    </location>
</feature>
<evidence type="ECO:0000259" key="18">
    <source>
        <dbReference type="PROSITE" id="PS50016"/>
    </source>
</evidence>
<feature type="region of interest" description="Disordered" evidence="16">
    <location>
        <begin position="916"/>
        <end position="976"/>
    </location>
</feature>
<feature type="compositionally biased region" description="Polar residues" evidence="16">
    <location>
        <begin position="2181"/>
        <end position="2197"/>
    </location>
</feature>
<organism evidence="20">
    <name type="scientific">Equus asinus asinus</name>
    <dbReference type="NCBI Taxonomy" id="83772"/>
    <lineage>
        <taxon>Eukaryota</taxon>
        <taxon>Metazoa</taxon>
        <taxon>Chordata</taxon>
        <taxon>Craniata</taxon>
        <taxon>Vertebrata</taxon>
        <taxon>Euteleostomi</taxon>
        <taxon>Mammalia</taxon>
        <taxon>Eutheria</taxon>
        <taxon>Laurasiatheria</taxon>
        <taxon>Perissodactyla</taxon>
        <taxon>Equidae</taxon>
        <taxon>Equus</taxon>
    </lineage>
</organism>
<feature type="region of interest" description="Disordered" evidence="16">
    <location>
        <begin position="1066"/>
        <end position="1146"/>
    </location>
</feature>
<dbReference type="InterPro" id="IPR028941">
    <property type="entry name" value="WHIM2_dom"/>
</dbReference>
<evidence type="ECO:0000256" key="9">
    <source>
        <dbReference type="ARBA" id="ARBA00023054"/>
    </source>
</evidence>
<evidence type="ECO:0000256" key="8">
    <source>
        <dbReference type="ARBA" id="ARBA00023015"/>
    </source>
</evidence>
<dbReference type="CDD" id="cd15560">
    <property type="entry name" value="PHD2_3_BPTF"/>
    <property type="match status" value="1"/>
</dbReference>
<dbReference type="Ensembl" id="ENSEAST00005025267.1">
    <property type="protein sequence ID" value="ENSEASP00005023285.1"/>
    <property type="gene ID" value="ENSEASG00005015848.1"/>
</dbReference>
<feature type="region of interest" description="Disordered" evidence="16">
    <location>
        <begin position="1323"/>
        <end position="1358"/>
    </location>
</feature>
<reference evidence="20" key="1">
    <citation type="submission" date="2023-03" db="UniProtKB">
        <authorList>
            <consortium name="Ensembl"/>
        </authorList>
    </citation>
    <scope>IDENTIFICATION</scope>
</reference>
<evidence type="ECO:0000313" key="20">
    <source>
        <dbReference type="Ensembl" id="ENSEASP00005023285.1"/>
    </source>
</evidence>
<dbReference type="CDD" id="cd05509">
    <property type="entry name" value="Bromo_gcn5_like"/>
    <property type="match status" value="1"/>
</dbReference>
<feature type="region of interest" description="Disordered" evidence="16">
    <location>
        <begin position="1270"/>
        <end position="1295"/>
    </location>
</feature>
<feature type="compositionally biased region" description="Basic and acidic residues" evidence="16">
    <location>
        <begin position="2730"/>
        <end position="2739"/>
    </location>
</feature>
<feature type="compositionally biased region" description="Polar residues" evidence="16">
    <location>
        <begin position="1125"/>
        <end position="1134"/>
    </location>
</feature>
<feature type="region of interest" description="Disordered" evidence="16">
    <location>
        <begin position="1"/>
        <end position="89"/>
    </location>
</feature>
<feature type="compositionally biased region" description="Low complexity" evidence="16">
    <location>
        <begin position="2336"/>
        <end position="2397"/>
    </location>
</feature>
<feature type="compositionally biased region" description="Basic and acidic residues" evidence="16">
    <location>
        <begin position="479"/>
        <end position="491"/>
    </location>
</feature>
<evidence type="ECO:0000256" key="15">
    <source>
        <dbReference type="SAM" id="Coils"/>
    </source>
</evidence>
<name>A0A8C4MJ35_EQUAS</name>
<dbReference type="GO" id="GO:0008270">
    <property type="term" value="F:zinc ion binding"/>
    <property type="evidence" value="ECO:0007669"/>
    <property type="project" value="UniProtKB-KW"/>
</dbReference>
<feature type="region of interest" description="Disordered" evidence="16">
    <location>
        <begin position="442"/>
        <end position="636"/>
    </location>
</feature>
<feature type="compositionally biased region" description="Basic and acidic residues" evidence="16">
    <location>
        <begin position="2606"/>
        <end position="2621"/>
    </location>
</feature>
<evidence type="ECO:0000256" key="16">
    <source>
        <dbReference type="SAM" id="MobiDB-lite"/>
    </source>
</evidence>
<keyword evidence="9 15" id="KW-0175">Coiled coil</keyword>
<keyword evidence="7" id="KW-0156">Chromatin regulator</keyword>
<evidence type="ECO:0000256" key="3">
    <source>
        <dbReference type="ARBA" id="ARBA00022723"/>
    </source>
</evidence>
<dbReference type="CDD" id="cd15559">
    <property type="entry name" value="PHD1_BPTF"/>
    <property type="match status" value="1"/>
</dbReference>
<gene>
    <name evidence="20" type="primary">BPTF</name>
</gene>
<dbReference type="SMART" id="SM00249">
    <property type="entry name" value="PHD"/>
    <property type="match status" value="2"/>
</dbReference>
<feature type="compositionally biased region" description="Polar residues" evidence="16">
    <location>
        <begin position="2304"/>
        <end position="2321"/>
    </location>
</feature>
<dbReference type="SUPFAM" id="SSF47370">
    <property type="entry name" value="Bromodomain"/>
    <property type="match status" value="1"/>
</dbReference>
<dbReference type="SMART" id="SM00571">
    <property type="entry name" value="DDT"/>
    <property type="match status" value="1"/>
</dbReference>
<feature type="compositionally biased region" description="Basic and acidic residues" evidence="16">
    <location>
        <begin position="526"/>
        <end position="539"/>
    </location>
</feature>
<dbReference type="FunFam" id="3.30.40.10:FF:000048">
    <property type="entry name" value="nucleosome-remodeling factor subunit BPTF isoform X1"/>
    <property type="match status" value="1"/>
</dbReference>
<dbReference type="Pfam" id="PF02791">
    <property type="entry name" value="DDT"/>
    <property type="match status" value="1"/>
</dbReference>
<evidence type="ECO:0000256" key="5">
    <source>
        <dbReference type="ARBA" id="ARBA00022771"/>
    </source>
</evidence>
<keyword evidence="6" id="KW-0862">Zinc</keyword>
<feature type="coiled-coil region" evidence="15">
    <location>
        <begin position="2512"/>
        <end position="2542"/>
    </location>
</feature>
<evidence type="ECO:0000256" key="10">
    <source>
        <dbReference type="ARBA" id="ARBA00023117"/>
    </source>
</evidence>
<dbReference type="OMA" id="PEQYTNV"/>
<feature type="domain" description="Bromo" evidence="17">
    <location>
        <begin position="2836"/>
        <end position="2906"/>
    </location>
</feature>
<feature type="region of interest" description="Disordered" evidence="16">
    <location>
        <begin position="2181"/>
        <end position="2211"/>
    </location>
</feature>
<dbReference type="InterPro" id="IPR013083">
    <property type="entry name" value="Znf_RING/FYVE/PHD"/>
</dbReference>
<feature type="compositionally biased region" description="Low complexity" evidence="16">
    <location>
        <begin position="569"/>
        <end position="586"/>
    </location>
</feature>
<dbReference type="InterPro" id="IPR038028">
    <property type="entry name" value="BPTF"/>
</dbReference>
<feature type="region of interest" description="Disordered" evidence="16">
    <location>
        <begin position="2606"/>
        <end position="2625"/>
    </location>
</feature>
<keyword evidence="2" id="KW-0597">Phosphoprotein</keyword>
<dbReference type="PRINTS" id="PR00503">
    <property type="entry name" value="BROMODOMAIN"/>
</dbReference>
<protein>
    <submittedName>
        <fullName evidence="20">Bromodomain PHD finger transcription factor</fullName>
    </submittedName>
</protein>
<keyword evidence="12" id="KW-0539">Nucleus</keyword>
<feature type="compositionally biased region" description="Basic and acidic residues" evidence="16">
    <location>
        <begin position="1478"/>
        <end position="1487"/>
    </location>
</feature>
<dbReference type="InterPro" id="IPR019786">
    <property type="entry name" value="Zinc_finger_PHD-type_CS"/>
</dbReference>
<feature type="compositionally biased region" description="Polar residues" evidence="16">
    <location>
        <begin position="1270"/>
        <end position="1286"/>
    </location>
</feature>
<feature type="region of interest" description="Disordered" evidence="16">
    <location>
        <begin position="1478"/>
        <end position="1566"/>
    </location>
</feature>
<feature type="compositionally biased region" description="Low complexity" evidence="16">
    <location>
        <begin position="1077"/>
        <end position="1087"/>
    </location>
</feature>
<feature type="domain" description="PHD-type" evidence="18">
    <location>
        <begin position="252"/>
        <end position="299"/>
    </location>
</feature>